<dbReference type="Gene3D" id="2.30.110.10">
    <property type="entry name" value="Electron Transport, Fmn-binding Protein, Chain A"/>
    <property type="match status" value="1"/>
</dbReference>
<dbReference type="InterPro" id="IPR050268">
    <property type="entry name" value="NADH-dep_flavin_reductase"/>
</dbReference>
<proteinExistence type="predicted"/>
<dbReference type="PANTHER" id="PTHR30466">
    <property type="entry name" value="FLAVIN REDUCTASE"/>
    <property type="match status" value="1"/>
</dbReference>
<keyword evidence="1 3" id="KW-0560">Oxidoreductase</keyword>
<evidence type="ECO:0000256" key="1">
    <source>
        <dbReference type="ARBA" id="ARBA00023002"/>
    </source>
</evidence>
<comment type="caution">
    <text evidence="3">The sequence shown here is derived from an EMBL/GenBank/DDBJ whole genome shotgun (WGS) entry which is preliminary data.</text>
</comment>
<evidence type="ECO:0000313" key="3">
    <source>
        <dbReference type="EMBL" id="MFB9463177.1"/>
    </source>
</evidence>
<dbReference type="Proteomes" id="UP001589709">
    <property type="component" value="Unassembled WGS sequence"/>
</dbReference>
<dbReference type="RefSeq" id="WP_381345136.1">
    <property type="nucleotide sequence ID" value="NZ_JBHMCY010000015.1"/>
</dbReference>
<sequence>MTRSTVRTTTATTPPSDDFRTMMGSFPTGVAVITAEDLDGTPRGMTCSSVCSVALAPPTLLVCLRDGSPTLQAVLASGEFTVNLLHEDARRTAELFASGDPERFRITHWERTADAAGPHLPRHAHTIADCTVSLTQRMGDHVTVFGGVRHISRPSGRPPLLYGLRQFAAWPTTTL</sequence>
<evidence type="ECO:0000313" key="4">
    <source>
        <dbReference type="Proteomes" id="UP001589709"/>
    </source>
</evidence>
<dbReference type="SMART" id="SM00903">
    <property type="entry name" value="Flavin_Reduct"/>
    <property type="match status" value="1"/>
</dbReference>
<dbReference type="SUPFAM" id="SSF50475">
    <property type="entry name" value="FMN-binding split barrel"/>
    <property type="match status" value="1"/>
</dbReference>
<gene>
    <name evidence="3" type="ORF">ACFF45_10775</name>
</gene>
<accession>A0ABV5MYT5</accession>
<dbReference type="EMBL" id="JBHMCY010000015">
    <property type="protein sequence ID" value="MFB9463177.1"/>
    <property type="molecule type" value="Genomic_DNA"/>
</dbReference>
<protein>
    <submittedName>
        <fullName evidence="3">Flavin reductase family protein</fullName>
        <ecNumber evidence="3">1.5.1.-</ecNumber>
    </submittedName>
</protein>
<feature type="domain" description="Flavin reductase like" evidence="2">
    <location>
        <begin position="23"/>
        <end position="169"/>
    </location>
</feature>
<dbReference type="GO" id="GO:0016491">
    <property type="term" value="F:oxidoreductase activity"/>
    <property type="evidence" value="ECO:0007669"/>
    <property type="project" value="UniProtKB-KW"/>
</dbReference>
<dbReference type="Pfam" id="PF01613">
    <property type="entry name" value="Flavin_Reduct"/>
    <property type="match status" value="1"/>
</dbReference>
<dbReference type="EC" id="1.5.1.-" evidence="3"/>
<keyword evidence="4" id="KW-1185">Reference proteome</keyword>
<organism evidence="3 4">
    <name type="scientific">Streptomyces cinereospinus</name>
    <dbReference type="NCBI Taxonomy" id="285561"/>
    <lineage>
        <taxon>Bacteria</taxon>
        <taxon>Bacillati</taxon>
        <taxon>Actinomycetota</taxon>
        <taxon>Actinomycetes</taxon>
        <taxon>Kitasatosporales</taxon>
        <taxon>Streptomycetaceae</taxon>
        <taxon>Streptomyces</taxon>
    </lineage>
</organism>
<dbReference type="PANTHER" id="PTHR30466:SF1">
    <property type="entry name" value="FMN REDUCTASE (NADH) RUTF"/>
    <property type="match status" value="1"/>
</dbReference>
<dbReference type="InterPro" id="IPR012349">
    <property type="entry name" value="Split_barrel_FMN-bd"/>
</dbReference>
<dbReference type="InterPro" id="IPR002563">
    <property type="entry name" value="Flavin_Rdtase-like_dom"/>
</dbReference>
<name>A0ABV5MYT5_9ACTN</name>
<evidence type="ECO:0000259" key="2">
    <source>
        <dbReference type="SMART" id="SM00903"/>
    </source>
</evidence>
<reference evidence="3 4" key="1">
    <citation type="submission" date="2024-09" db="EMBL/GenBank/DDBJ databases">
        <authorList>
            <person name="Sun Q."/>
            <person name="Mori K."/>
        </authorList>
    </citation>
    <scope>NUCLEOTIDE SEQUENCE [LARGE SCALE GENOMIC DNA]</scope>
    <source>
        <strain evidence="3 4">JCM 6917</strain>
    </source>
</reference>